<evidence type="ECO:0000313" key="1">
    <source>
        <dbReference type="EMBL" id="GFG51986.1"/>
    </source>
</evidence>
<proteinExistence type="predicted"/>
<dbReference type="EMBL" id="BLKS01000001">
    <property type="protein sequence ID" value="GFG51986.1"/>
    <property type="molecule type" value="Genomic_DNA"/>
</dbReference>
<dbReference type="Proteomes" id="UP000465302">
    <property type="component" value="Unassembled WGS sequence"/>
</dbReference>
<name>A0A7I9W462_MYCAG</name>
<dbReference type="RefSeq" id="WP_234816304.1">
    <property type="nucleotide sequence ID" value="NZ_BLKS01000001.1"/>
</dbReference>
<protein>
    <submittedName>
        <fullName evidence="1">Uncharacterized protein</fullName>
    </submittedName>
</protein>
<sequence>MADRPMDDDAGIADLPWASVFDPAANVRALSAIQARGFRAATEVVDRFVRITEMGFAAPTGPDDEDAAFEMPRVPEIGRIVKSLQKVISQLGESALSGSTSAEAGLDLVNSATTGEVRLDAVESGSTATEVWLHNRGPVDMGKVRLRCSDLLSHDGAVISSSCVRFEPDVVPMPARCSRGVTIEIDLVPDQLPGCYRGTLLADGHADVWLPVVLNVKTSGS</sequence>
<evidence type="ECO:0000313" key="2">
    <source>
        <dbReference type="Proteomes" id="UP000465302"/>
    </source>
</evidence>
<gene>
    <name evidence="1" type="ORF">MAGR_34270</name>
</gene>
<comment type="caution">
    <text evidence="1">The sequence shown here is derived from an EMBL/GenBank/DDBJ whole genome shotgun (WGS) entry which is preliminary data.</text>
</comment>
<accession>A0A7I9W462</accession>
<dbReference type="AlphaFoldDB" id="A0A7I9W462"/>
<organism evidence="1 2">
    <name type="scientific">Mycolicibacterium agri</name>
    <name type="common">Mycobacterium agri</name>
    <dbReference type="NCBI Taxonomy" id="36811"/>
    <lineage>
        <taxon>Bacteria</taxon>
        <taxon>Bacillati</taxon>
        <taxon>Actinomycetota</taxon>
        <taxon>Actinomycetes</taxon>
        <taxon>Mycobacteriales</taxon>
        <taxon>Mycobacteriaceae</taxon>
        <taxon>Mycolicibacterium</taxon>
    </lineage>
</organism>
<reference evidence="1 2" key="1">
    <citation type="journal article" date="2019" name="Emerg. Microbes Infect.">
        <title>Comprehensive subspecies identification of 175 nontuberculous mycobacteria species based on 7547 genomic profiles.</title>
        <authorList>
            <person name="Matsumoto Y."/>
            <person name="Kinjo T."/>
            <person name="Motooka D."/>
            <person name="Nabeya D."/>
            <person name="Jung N."/>
            <person name="Uechi K."/>
            <person name="Horii T."/>
            <person name="Iida T."/>
            <person name="Fujita J."/>
            <person name="Nakamura S."/>
        </authorList>
    </citation>
    <scope>NUCLEOTIDE SEQUENCE [LARGE SCALE GENOMIC DNA]</scope>
    <source>
        <strain evidence="1 2">JCM 6377</strain>
    </source>
</reference>